<reference evidence="2" key="1">
    <citation type="submission" date="2023-03" db="EMBL/GenBank/DDBJ databases">
        <title>Massive genome expansion in bonnet fungi (Mycena s.s.) driven by repeated elements and novel gene families across ecological guilds.</title>
        <authorList>
            <consortium name="Lawrence Berkeley National Laboratory"/>
            <person name="Harder C.B."/>
            <person name="Miyauchi S."/>
            <person name="Viragh M."/>
            <person name="Kuo A."/>
            <person name="Thoen E."/>
            <person name="Andreopoulos B."/>
            <person name="Lu D."/>
            <person name="Skrede I."/>
            <person name="Drula E."/>
            <person name="Henrissat B."/>
            <person name="Morin E."/>
            <person name="Kohler A."/>
            <person name="Barry K."/>
            <person name="LaButti K."/>
            <person name="Morin E."/>
            <person name="Salamov A."/>
            <person name="Lipzen A."/>
            <person name="Mereny Z."/>
            <person name="Hegedus B."/>
            <person name="Baldrian P."/>
            <person name="Stursova M."/>
            <person name="Weitz H."/>
            <person name="Taylor A."/>
            <person name="Grigoriev I.V."/>
            <person name="Nagy L.G."/>
            <person name="Martin F."/>
            <person name="Kauserud H."/>
        </authorList>
    </citation>
    <scope>NUCLEOTIDE SEQUENCE</scope>
    <source>
        <strain evidence="2">CBHHK067</strain>
    </source>
</reference>
<gene>
    <name evidence="2" type="ORF">B0H17DRAFT_1200982</name>
</gene>
<evidence type="ECO:0000313" key="3">
    <source>
        <dbReference type="Proteomes" id="UP001221757"/>
    </source>
</evidence>
<feature type="region of interest" description="Disordered" evidence="1">
    <location>
        <begin position="1"/>
        <end position="36"/>
    </location>
</feature>
<keyword evidence="3" id="KW-1185">Reference proteome</keyword>
<protein>
    <submittedName>
        <fullName evidence="2">Uncharacterized protein</fullName>
    </submittedName>
</protein>
<feature type="compositionally biased region" description="Low complexity" evidence="1">
    <location>
        <begin position="1"/>
        <end position="32"/>
    </location>
</feature>
<proteinExistence type="predicted"/>
<name>A0AAD7GK15_MYCRO</name>
<dbReference type="AlphaFoldDB" id="A0AAD7GK15"/>
<comment type="caution">
    <text evidence="2">The sequence shown here is derived from an EMBL/GenBank/DDBJ whole genome shotgun (WGS) entry which is preliminary data.</text>
</comment>
<evidence type="ECO:0000256" key="1">
    <source>
        <dbReference type="SAM" id="MobiDB-lite"/>
    </source>
</evidence>
<dbReference type="EMBL" id="JARKIE010000057">
    <property type="protein sequence ID" value="KAJ7691569.1"/>
    <property type="molecule type" value="Genomic_DNA"/>
</dbReference>
<organism evidence="2 3">
    <name type="scientific">Mycena rosella</name>
    <name type="common">Pink bonnet</name>
    <name type="synonym">Agaricus rosellus</name>
    <dbReference type="NCBI Taxonomy" id="1033263"/>
    <lineage>
        <taxon>Eukaryota</taxon>
        <taxon>Fungi</taxon>
        <taxon>Dikarya</taxon>
        <taxon>Basidiomycota</taxon>
        <taxon>Agaricomycotina</taxon>
        <taxon>Agaricomycetes</taxon>
        <taxon>Agaricomycetidae</taxon>
        <taxon>Agaricales</taxon>
        <taxon>Marasmiineae</taxon>
        <taxon>Mycenaceae</taxon>
        <taxon>Mycena</taxon>
    </lineage>
</organism>
<evidence type="ECO:0000313" key="2">
    <source>
        <dbReference type="EMBL" id="KAJ7691569.1"/>
    </source>
</evidence>
<feature type="region of interest" description="Disordered" evidence="1">
    <location>
        <begin position="71"/>
        <end position="125"/>
    </location>
</feature>
<sequence>MSPSVPITIAAAPASAPASTASSPSPSSSATSNSGVYIPVHRESNSALPICTPAELMHLAQSPLAAQVSASRSREYVQRKTSPDELQDSNVGVVPAVAPRRRPGGRIAERSSSRRGGASKFIDADSWRGQATRQAVPLVV</sequence>
<accession>A0AAD7GK15</accession>
<feature type="compositionally biased region" description="Basic and acidic residues" evidence="1">
    <location>
        <begin position="72"/>
        <end position="83"/>
    </location>
</feature>
<dbReference type="Proteomes" id="UP001221757">
    <property type="component" value="Unassembled WGS sequence"/>
</dbReference>